<evidence type="ECO:0000256" key="3">
    <source>
        <dbReference type="ARBA" id="ARBA00022729"/>
    </source>
</evidence>
<reference evidence="10" key="1">
    <citation type="submission" date="2021-02" db="EMBL/GenBank/DDBJ databases">
        <authorList>
            <person name="Nowell W R."/>
        </authorList>
    </citation>
    <scope>NUCLEOTIDE SEQUENCE</scope>
</reference>
<evidence type="ECO:0000313" key="9">
    <source>
        <dbReference type="EMBL" id="CAF2053252.1"/>
    </source>
</evidence>
<keyword evidence="4" id="KW-0653">Protein transport</keyword>
<dbReference type="GO" id="GO:0006605">
    <property type="term" value="P:protein targeting"/>
    <property type="evidence" value="ECO:0007669"/>
    <property type="project" value="InterPro"/>
</dbReference>
<keyword evidence="4" id="KW-0813">Transport</keyword>
<dbReference type="Gene3D" id="3.40.50.410">
    <property type="entry name" value="von Willebrand factor, type A domain"/>
    <property type="match status" value="1"/>
</dbReference>
<organism evidence="10 11">
    <name type="scientific">Rotaria magnacalcarata</name>
    <dbReference type="NCBI Taxonomy" id="392030"/>
    <lineage>
        <taxon>Eukaryota</taxon>
        <taxon>Metazoa</taxon>
        <taxon>Spiralia</taxon>
        <taxon>Gnathifera</taxon>
        <taxon>Rotifera</taxon>
        <taxon>Eurotatoria</taxon>
        <taxon>Bdelloidea</taxon>
        <taxon>Philodinida</taxon>
        <taxon>Philodinidae</taxon>
        <taxon>Rotaria</taxon>
    </lineage>
</organism>
<comment type="subcellular location">
    <subcellularLocation>
        <location evidence="1">Secreted</location>
    </subcellularLocation>
</comment>
<evidence type="ECO:0000259" key="8">
    <source>
        <dbReference type="PROSITE" id="PS51196"/>
    </source>
</evidence>
<sequence>METSKNNQFEYNDIRQLLLVELEKLREISSEYFSQSIYVLPSITDNNQHGLEQYLQQENEYHSGKRIILIPCFVENSYWVGILIEFEASKQITRAEYINSVIGINTIPVTLQEQLANVYPSAALQIKDLNKHDDSKLSTTVTIKNLILAVQNSSRSNVLNQERQPSQNTIQDENMISTHSYSYVTNKVTTSTSIPNTQQEGNKKKLCELQEELNDGLEKRKIQDVAKLPERIQKTRERIKDYEKDKRMESAEREKKYLAELLQLQNLLTKISELTSNTFSSQNLDQLEVLQLEQELDIHDPEKLIETIRKTEELIKEYKDEERTDEIEEEKKHLAKLKELDFMWKRPSSESTLSISTVEKESNRNEPGKLADEGSSQLIPDEKEKTRLYLQDLDKDMMNLPLCAEKILLELLLHFEQCLFNENVYSTDNNLVKEKLGKLTEQIESQELYSQEMQTSLQELQSTARTGHCSDAVCALQDFLRKIRPLNVREIERLVSKANAAALSICGKDIILLVGETGSGKSTTIQFLAGCKMQNSLKKIAFGKSLEHIEVVGPVKNPELMKITTSPSSKSETRYIAPVTIRLQEILGAHENGTMILCDTPGIGDTAGPEVNIANSVGIFEAIKGAKSVKILALSSSKSAGDRGQGIKELAHILIHMINGIEDKLDAIFYVFTKYPKTASIGGMLLDIIKNINTERNLQHDTAFLTVLKDMADKVNDSVFIIDPVDDERKILITKLKRIKTIQFPGEVFRFPISEDRRSIITNHLQRDKFNIVCAMKRKAHELVLHYLNDLKSLKDMIKQSFVRDAYEDAIHLVIDFINEYCTDIKEKFNRALWSQDDLREEDMRNCKTAVIYLQKNQILNDHIGSSLLTPEAFMQNINFELNKMKQNLYEEELHNPFIEIYLKKFRMLKDSFEELHMDYNSTCKEFEKRYESLLQSASDLIPTNKFKEIADIILIIYKAALVLKDHLSIPVVEKYQNIVNQLLQHLNNYSKKADPILQKIRLSNTDIENLQSYVDIVSSAKEYAPLQDRIVVYTDTLQIKNDLSDQQVVNRVSRVVPTLLTNIYNELITKIASYFDEISMRIDELYQKNQDHALEDIQRLVDDMNAVRKITELESLTAGTYYRAIENIRGYMQQLERDAEQLLFTLDQQQIITNYRQLARSLTRLKNAAWFDQVSSGTYGTLMHRITEELVQYVCQLDNNLMKVDFTLKYPNNIPLAQDIIAKVELLSVLEHCVPELEKYRNKILQRFLQSTQSAFDRIQRTFNLEDQDIYIIKHQLKELEEIKREYEKLHPARIYLQKQGYSDSNILNREIDDVRMKQKAELQTIESELCQLESHLNHLNEIIRKNVEMSYPKQEGAAMEMVTNAIQSVFRKNSVDIKSYLRSQGYIRIEDVYEEITTVKKNHDLKSQNLQDQKAQFIISLRNLESIKKEHDSLLTTYNTLSVEEMSFLEEKGFKSFESLESAIQEKTRFIAEREKNKQAYFFNDRLDAASADNALLYISQCEKVSHDRVKEIATDTNTRLQKYIREYGNFLDQEINRKFTYACTIDPQIDPFQYSHDLELRLQELSSLEKFPIVFQLMDGSEKIERWRRKFRDCHNTLATKMEECTLRENTELSDQLTIAQALCSVDLFCINDFAGNGFGSLYRQYRGKIITEAKVAYRKVLESIYKREYDNADITLSDIPNSRINSRDLDQIKLDLKNSLEKLIKDTFSIANWLDGKIEREENNRAQVVEIKENIDKIRIALHKNRIMELLGDETKASLRSFDGRINEILAEIILKALLSVEAFMNADSFSEAEQGMENLSRVQRELTGYCTSSEVIAKYRELNDRLNSIVIDILKRTDFSNVENYSINPPKDLLGKLKMVASHGSARFTQAYTSMLAQIRKSFTLAIATVRAASLDERRVKIRSLNYALYFLPEDLQKEFKTQIDELSKLIVDEENAYKQILDALFTDFDQDEHTIKKIGILAEQFKKENMREPLEILCEKSLKKLNVYQTNLENYFDKNITAAYDTAKRIFKYQECVGAYIPEIQGICNNISSLTTKKICHCCEILADISSVEEIDMIEKAFTDMLLYLEFSNTLSKEHGEIIPEYSLKTGKERLQEMFEYLRTMTTKFQCALTDQHISELYKITIISKKWSRFTEKINQCRSKHDLIQYILEQMKDIVQYTVIITKVEDMIKDLITQLNVDLYNDDTTKFEVKRDAFFSNMMRIISTLKEIKMKFKDTFSSILNIEKLEEDLKRKIEKMNTQLLTKASKEELSFKDCDEFRMYYNHLVSFEKHVRLTGFDNQSVLYRCEQKILDKVASLRKTILTSISNSEQVAGMLIKMKFLAENLSMFDQTINDEIDETLSIYKEKQGSAGIMLLTMALEKSDLGGRLISDHACLRGEDWRKRREKMQNQDNIKYVLDELTGDNIAKDILQSRYEVFRKKYDELVSTILKSFDTKTTRAPDLEVLITETKYFVGTLSNKSETVVWSRSFREAIPTLLAYIFAIWTLKNTQYYNAMRGIDAARLYLLMPHVGQVIAIFRLLGIGFQIIERIPFIGIRYNKIISDQLINNLVEVGTGEGKSVVMAVTACVFALGGVDVNCSCYSEVLSMRDKNDFASVFAALGIEDRIEYGTFNKLCERLLNEQCNVREKVHDMIINNRENIDKVTGSEKSRLKVLLIDEVDVFLSDKYYGGMYTPSVYLRNPLIKALLDEIWNDRKLKGINYVKTLPAYRNCAIQYKHWLFLFDEAIKDMLAALQSYQSSTYLVQNDKIVYVEGESIVDNVVRGYDTVWAYYYEYQKGNISQHSLETNVGIIIHCGIFSYAEMPLDFAFIGGVTGTLKTLAITEKTILQKVYGVQKTTYMPSVFGSSNRTFDERTDVEVVKESEYFMRIRGEIDTICNVSRAILVFFESEIKLMKFYNSDELSSLKNDVQIITEKVSVKDRDLYIKRAATIGRVTLLTRTFGRGTDFICRNQDLLAKGGIHVLQTFFSKELSEEYQIMGRCARQGDRGSYRMVLLNKDLEWILGSAWQEELKKLEGSHLYKVLKQARSKLYESECGAKGLGIEQCKREHAKSKEFLRSLLEGEMKMIKTFLQEQNRGTNLVLDCSRTVLLMDATGSMSSLLSAAKETVCTMFEQASTILETLKIPSDSFQMQFVVYRDYDCLADQILQSSAWESKPSNLRAFMATVSAKGGGDYEEAIEIGLWHAVQQSKKREGLSQVILIGDAPAKDTNAIKRDRKTFGGEAYWNKSKYGAETHYKNELKQLTDRNIPVHTFYLSEGARENFQKIAEPLSGTCAQLDIHSSNVAESLTNYVTKEVLKKAAGSLGEVAVRRYEKEYMKTSFTS</sequence>
<feature type="domain" description="SecA family profile" evidence="8">
    <location>
        <begin position="2412"/>
        <end position="3032"/>
    </location>
</feature>
<evidence type="ECO:0000256" key="2">
    <source>
        <dbReference type="ARBA" id="ARBA00022525"/>
    </source>
</evidence>
<dbReference type="InterPro" id="IPR000185">
    <property type="entry name" value="SecA"/>
</dbReference>
<keyword evidence="3" id="KW-0732">Signal</keyword>
<dbReference type="SUPFAM" id="SSF52540">
    <property type="entry name" value="P-loop containing nucleoside triphosphate hydrolases"/>
    <property type="match status" value="3"/>
</dbReference>
<dbReference type="Proteomes" id="UP000663856">
    <property type="component" value="Unassembled WGS sequence"/>
</dbReference>
<dbReference type="InterPro" id="IPR014018">
    <property type="entry name" value="SecA_motor_DEAD"/>
</dbReference>
<feature type="region of interest" description="Disordered" evidence="7">
    <location>
        <begin position="353"/>
        <end position="378"/>
    </location>
</feature>
<dbReference type="PANTHER" id="PTHR30612:SF0">
    <property type="entry name" value="CHLOROPLAST PROTEIN-TRANSPORTING ATPASE"/>
    <property type="match status" value="1"/>
</dbReference>
<dbReference type="SUPFAM" id="SSF53300">
    <property type="entry name" value="vWA-like"/>
    <property type="match status" value="1"/>
</dbReference>
<dbReference type="EMBL" id="CAJOBG010002966">
    <property type="protein sequence ID" value="CAF4038411.1"/>
    <property type="molecule type" value="Genomic_DNA"/>
</dbReference>
<evidence type="ECO:0000256" key="6">
    <source>
        <dbReference type="SAM" id="Coils"/>
    </source>
</evidence>
<keyword evidence="6" id="KW-0175">Coiled coil</keyword>
<dbReference type="InterPro" id="IPR011115">
    <property type="entry name" value="SecA_DEAD"/>
</dbReference>
<feature type="compositionally biased region" description="Basic and acidic residues" evidence="7">
    <location>
        <begin position="358"/>
        <end position="372"/>
    </location>
</feature>
<evidence type="ECO:0000256" key="4">
    <source>
        <dbReference type="ARBA" id="ARBA00022927"/>
    </source>
</evidence>
<dbReference type="InterPro" id="IPR027417">
    <property type="entry name" value="P-loop_NTPase"/>
</dbReference>
<evidence type="ECO:0000256" key="7">
    <source>
        <dbReference type="SAM" id="MobiDB-lite"/>
    </source>
</evidence>
<evidence type="ECO:0000256" key="1">
    <source>
        <dbReference type="ARBA" id="ARBA00004613"/>
    </source>
</evidence>
<dbReference type="GO" id="GO:0005524">
    <property type="term" value="F:ATP binding"/>
    <property type="evidence" value="ECO:0007669"/>
    <property type="project" value="InterPro"/>
</dbReference>
<dbReference type="GO" id="GO:0016020">
    <property type="term" value="C:membrane"/>
    <property type="evidence" value="ECO:0007669"/>
    <property type="project" value="InterPro"/>
</dbReference>
<name>A0A819R3N9_9BILA</name>
<dbReference type="PROSITE" id="PS51196">
    <property type="entry name" value="SECA_MOTOR_DEAD"/>
    <property type="match status" value="1"/>
</dbReference>
<evidence type="ECO:0000313" key="11">
    <source>
        <dbReference type="Proteomes" id="UP000663866"/>
    </source>
</evidence>
<evidence type="ECO:0000256" key="5">
    <source>
        <dbReference type="ARBA" id="ARBA00023010"/>
    </source>
</evidence>
<feature type="coiled-coil region" evidence="6">
    <location>
        <begin position="225"/>
        <end position="252"/>
    </location>
</feature>
<dbReference type="GO" id="GO:0017038">
    <property type="term" value="P:protein import"/>
    <property type="evidence" value="ECO:0007669"/>
    <property type="project" value="InterPro"/>
</dbReference>
<dbReference type="Pfam" id="PF07517">
    <property type="entry name" value="SecA_DEAD"/>
    <property type="match status" value="1"/>
</dbReference>
<dbReference type="InterPro" id="IPR056861">
    <property type="entry name" value="HMCN1-like_VWA"/>
</dbReference>
<dbReference type="Gene3D" id="3.40.50.300">
    <property type="entry name" value="P-loop containing nucleotide triphosphate hydrolases"/>
    <property type="match status" value="3"/>
</dbReference>
<dbReference type="Pfam" id="PF25106">
    <property type="entry name" value="VWA_4"/>
    <property type="match status" value="1"/>
</dbReference>
<dbReference type="Proteomes" id="UP000663866">
    <property type="component" value="Unassembled WGS sequence"/>
</dbReference>
<protein>
    <recommendedName>
        <fullName evidence="8">SecA family profile domain-containing protein</fullName>
    </recommendedName>
</protein>
<proteinExistence type="predicted"/>
<accession>A0A819R3N9</accession>
<keyword evidence="11" id="KW-1185">Reference proteome</keyword>
<gene>
    <name evidence="10" type="ORF">OVN521_LOCUS17231</name>
    <name evidence="9" type="ORF">WKI299_LOCUS10663</name>
</gene>
<dbReference type="PANTHER" id="PTHR30612">
    <property type="entry name" value="SECA INNER MEMBRANE COMPONENT OF SEC PROTEIN SECRETION SYSTEM"/>
    <property type="match status" value="1"/>
</dbReference>
<dbReference type="InterPro" id="IPR036465">
    <property type="entry name" value="vWFA_dom_sf"/>
</dbReference>
<feature type="coiled-coil region" evidence="6">
    <location>
        <begin position="1922"/>
        <end position="1949"/>
    </location>
</feature>
<dbReference type="EMBL" id="CAJNRF010003795">
    <property type="protein sequence ID" value="CAF2053252.1"/>
    <property type="molecule type" value="Genomic_DNA"/>
</dbReference>
<keyword evidence="5" id="KW-0811">Translocation</keyword>
<comment type="caution">
    <text evidence="10">The sequence shown here is derived from an EMBL/GenBank/DDBJ whole genome shotgun (WGS) entry which is preliminary data.</text>
</comment>
<keyword evidence="2" id="KW-0964">Secreted</keyword>
<dbReference type="GO" id="GO:0006886">
    <property type="term" value="P:intracellular protein transport"/>
    <property type="evidence" value="ECO:0007669"/>
    <property type="project" value="InterPro"/>
</dbReference>
<evidence type="ECO:0000313" key="10">
    <source>
        <dbReference type="EMBL" id="CAF4038411.1"/>
    </source>
</evidence>